<reference evidence="15" key="2">
    <citation type="submission" date="2020-06" db="EMBL/GenBank/DDBJ databases">
        <authorList>
            <person name="Sheffer M."/>
        </authorList>
    </citation>
    <scope>NUCLEOTIDE SEQUENCE</scope>
</reference>
<dbReference type="PANTHER" id="PTHR12989">
    <property type="entry name" value="ALPHA-1,2-GLUCOSYLTRANSFERASE ALG10"/>
    <property type="match status" value="1"/>
</dbReference>
<keyword evidence="6" id="KW-0328">Glycosyltransferase</keyword>
<dbReference type="Pfam" id="PF04922">
    <property type="entry name" value="DIE2_ALG10"/>
    <property type="match status" value="1"/>
</dbReference>
<keyword evidence="9" id="KW-0256">Endoplasmic reticulum</keyword>
<proteinExistence type="inferred from homology"/>
<evidence type="ECO:0000256" key="13">
    <source>
        <dbReference type="ARBA" id="ARBA00048064"/>
    </source>
</evidence>
<evidence type="ECO:0000256" key="1">
    <source>
        <dbReference type="ARBA" id="ARBA00004477"/>
    </source>
</evidence>
<comment type="catalytic activity">
    <reaction evidence="13">
        <text>an alpha-D-Glc-(1-&gt;3)-alpha-D-Glc-(1-&gt;3)-alpha-D-Man-(1-&gt;2)-alpha-D-Man-(1-&gt;2)-alpha-D-Man-(1-&gt;3)-[alpha-D-Man-(1-&gt;2)-alpha-D-Man-(1-&gt;3)-[alpha-D-Man-(1-&gt;2)-alpha-D-Man-(1-&gt;6)]-alpha-D-Man-(1-&gt;6)]-beta-D-Man-(1-&gt;4)-beta-D-GlcNAc-(1-&gt;4)-alpha-D-GlcNAc-diphospho-di-trans,poly-cis-dolichol + a di-trans,poly-cis-dolichyl beta-D-glucosyl phosphate = a alpha-D-Glc-(1-&gt;2)-alpha-D-Glc-(1-&gt;3)-alpha-D-Glc-(1-&gt;3)-alpha-D-Man-(1-&gt;2)-alpha-D-Man-(1-&gt;2)-alpha-D-Man-(1-&gt;3)-[alpha-D-Man-(1-&gt;2)-alpha-D-Man-(1-&gt;3)-[alpha-D-Man-(1-&gt;2)-alpha-D-Man-(1-&gt;6)]-alpha-D-Man-(1-&gt;6)]-beta-D-Man-(1-&gt;4)-beta-D-GlcNAc-(1-&gt;4)-alpha-D-GlcNAc-diphospho-di-trans,poly-cis-dolichol + a di-trans,poly-cis-dolichyl phosphate + H(+)</text>
        <dbReference type="Rhea" id="RHEA:29543"/>
        <dbReference type="Rhea" id="RHEA-COMP:19498"/>
        <dbReference type="Rhea" id="RHEA-COMP:19502"/>
        <dbReference type="Rhea" id="RHEA-COMP:19512"/>
        <dbReference type="Rhea" id="RHEA-COMP:19522"/>
        <dbReference type="ChEBI" id="CHEBI:15378"/>
        <dbReference type="ChEBI" id="CHEBI:57525"/>
        <dbReference type="ChEBI" id="CHEBI:57683"/>
        <dbReference type="ChEBI" id="CHEBI:132522"/>
        <dbReference type="ChEBI" id="CHEBI:132523"/>
        <dbReference type="EC" id="2.4.1.256"/>
    </reaction>
    <physiologicalReaction direction="left-to-right" evidence="13">
        <dbReference type="Rhea" id="RHEA:29544"/>
    </physiologicalReaction>
</comment>
<evidence type="ECO:0000256" key="12">
    <source>
        <dbReference type="ARBA" id="ARBA00044727"/>
    </source>
</evidence>
<dbReference type="AlphaFoldDB" id="A0A8T0EE90"/>
<feature type="transmembrane region" description="Helical" evidence="14">
    <location>
        <begin position="50"/>
        <end position="75"/>
    </location>
</feature>
<dbReference type="EMBL" id="JABXBU010002228">
    <property type="protein sequence ID" value="KAF8771129.1"/>
    <property type="molecule type" value="Genomic_DNA"/>
</dbReference>
<feature type="transmembrane region" description="Helical" evidence="14">
    <location>
        <begin position="87"/>
        <end position="108"/>
    </location>
</feature>
<evidence type="ECO:0000256" key="3">
    <source>
        <dbReference type="ARBA" id="ARBA00010600"/>
    </source>
</evidence>
<protein>
    <recommendedName>
        <fullName evidence="5">Dol-P-Glc:Glc(2)Man(9)GlcNAc(2)-PP-Dol alpha-1,2-glucosyltransferase</fullName>
        <ecNumber evidence="4">2.4.1.256</ecNumber>
    </recommendedName>
</protein>
<dbReference type="EC" id="2.4.1.256" evidence="4"/>
<dbReference type="PANTHER" id="PTHR12989:SF10">
    <property type="entry name" value="DOL-P-GLC:GLC(2)MAN(9)GLCNAC(2)-PP-DOL ALPHA-1,2-GLUCOSYLTRANSFERASE-RELATED"/>
    <property type="match status" value="1"/>
</dbReference>
<gene>
    <name evidence="15" type="ORF">HNY73_018582</name>
</gene>
<evidence type="ECO:0000256" key="6">
    <source>
        <dbReference type="ARBA" id="ARBA00022676"/>
    </source>
</evidence>
<evidence type="ECO:0000256" key="2">
    <source>
        <dbReference type="ARBA" id="ARBA00004922"/>
    </source>
</evidence>
<evidence type="ECO:0000256" key="8">
    <source>
        <dbReference type="ARBA" id="ARBA00022692"/>
    </source>
</evidence>
<dbReference type="InterPro" id="IPR016900">
    <property type="entry name" value="Alg10"/>
</dbReference>
<evidence type="ECO:0000256" key="11">
    <source>
        <dbReference type="ARBA" id="ARBA00023136"/>
    </source>
</evidence>
<dbReference type="GO" id="GO:0006488">
    <property type="term" value="P:dolichol-linked oligosaccharide biosynthetic process"/>
    <property type="evidence" value="ECO:0007669"/>
    <property type="project" value="InterPro"/>
</dbReference>
<keyword evidence="7" id="KW-0808">Transferase</keyword>
<evidence type="ECO:0000313" key="15">
    <source>
        <dbReference type="EMBL" id="KAF8771129.1"/>
    </source>
</evidence>
<evidence type="ECO:0000256" key="4">
    <source>
        <dbReference type="ARBA" id="ARBA00011967"/>
    </source>
</evidence>
<sequence>MDEIFHYPQALKYYKGIYNEWDPKITTPPGLYLFTTAILTPLSKVSTLNIFELACFRLVNIIFTIGTLFVIHRILQIHHQNDEPRIVLLSAFNITIFPLLYFFNFLYYTDCGSTFFVLLMYYWHLKKFYFLASIIGAVSLLFRQTNIVWMFYAAAEATLPALLELFKERLAKKDKDPNDVSLSHLKTSMLIVKKNWMQILKKVFEINLGYIPVAIAS</sequence>
<evidence type="ECO:0000256" key="14">
    <source>
        <dbReference type="SAM" id="Phobius"/>
    </source>
</evidence>
<evidence type="ECO:0000256" key="5">
    <source>
        <dbReference type="ARBA" id="ARBA00018512"/>
    </source>
</evidence>
<evidence type="ECO:0000256" key="9">
    <source>
        <dbReference type="ARBA" id="ARBA00022824"/>
    </source>
</evidence>
<reference evidence="15" key="1">
    <citation type="journal article" date="2020" name="bioRxiv">
        <title>Chromosome-level reference genome of the European wasp spider Argiope bruennichi: a resource for studies on range expansion and evolutionary adaptation.</title>
        <authorList>
            <person name="Sheffer M.M."/>
            <person name="Hoppe A."/>
            <person name="Krehenwinkel H."/>
            <person name="Uhl G."/>
            <person name="Kuss A.W."/>
            <person name="Jensen L."/>
            <person name="Jensen C."/>
            <person name="Gillespie R.G."/>
            <person name="Hoff K.J."/>
            <person name="Prost S."/>
        </authorList>
    </citation>
    <scope>NUCLEOTIDE SEQUENCE</scope>
</reference>
<comment type="subcellular location">
    <subcellularLocation>
        <location evidence="1">Endoplasmic reticulum membrane</location>
        <topology evidence="1">Multi-pass membrane protein</topology>
    </subcellularLocation>
</comment>
<name>A0A8T0EE90_ARGBR</name>
<evidence type="ECO:0000256" key="7">
    <source>
        <dbReference type="ARBA" id="ARBA00022679"/>
    </source>
</evidence>
<comment type="caution">
    <text evidence="15">The sequence shown here is derived from an EMBL/GenBank/DDBJ whole genome shotgun (WGS) entry which is preliminary data.</text>
</comment>
<keyword evidence="10 14" id="KW-1133">Transmembrane helix</keyword>
<keyword evidence="8 14" id="KW-0812">Transmembrane</keyword>
<dbReference type="GO" id="GO:0106073">
    <property type="term" value="F:dolichyl pyrophosphate Glc2Man9GlcNAc2 alpha-1,2-glucosyltransferase activity"/>
    <property type="evidence" value="ECO:0007669"/>
    <property type="project" value="UniProtKB-EC"/>
</dbReference>
<evidence type="ECO:0000256" key="10">
    <source>
        <dbReference type="ARBA" id="ARBA00022989"/>
    </source>
</evidence>
<organism evidence="15 16">
    <name type="scientific">Argiope bruennichi</name>
    <name type="common">Wasp spider</name>
    <name type="synonym">Aranea bruennichi</name>
    <dbReference type="NCBI Taxonomy" id="94029"/>
    <lineage>
        <taxon>Eukaryota</taxon>
        <taxon>Metazoa</taxon>
        <taxon>Ecdysozoa</taxon>
        <taxon>Arthropoda</taxon>
        <taxon>Chelicerata</taxon>
        <taxon>Arachnida</taxon>
        <taxon>Araneae</taxon>
        <taxon>Araneomorphae</taxon>
        <taxon>Entelegynae</taxon>
        <taxon>Araneoidea</taxon>
        <taxon>Araneidae</taxon>
        <taxon>Argiope</taxon>
    </lineage>
</organism>
<comment type="function">
    <text evidence="12">Dol-P-Glc:Glc(2)Man(9)GlcNAc(2)-PP-Dol alpha-1,2-glucosyltransferase that operates in the biosynthetic pathway of dolichol-linked oligosaccharides, the glycan precursors employed in protein asparagine (N)-glycosylation. The assembly of dolichol-linked oligosaccharides begins on the cytosolic side of the endoplasmic reticulum membrane and finishes in its lumen. The sequential addition of sugars to dolichol pyrophosphate produces dolichol-linked oligosaccharides containing fourteen sugars, including two GlcNAcs, nine mannoses and three glucoses. Once assembled, the oligosaccharide is transferred from the lipid to nascent proteins by oligosaccharyltransferases. In the lumen of the endoplasmic reticulum, adds the third and last glucose residue from dolichyl phosphate glucose (Dol-P-Glc) onto the lipid-linked oligosaccharide intermediate Glc(2)Man(9)GlcNAc(2)-PP-Dol to produce Glc(3)Man(9)GlcNAc(2)-PP-Dol.</text>
</comment>
<dbReference type="Proteomes" id="UP000807504">
    <property type="component" value="Unassembled WGS sequence"/>
</dbReference>
<accession>A0A8T0EE90</accession>
<keyword evidence="11 14" id="KW-0472">Membrane</keyword>
<dbReference type="GO" id="GO:0005789">
    <property type="term" value="C:endoplasmic reticulum membrane"/>
    <property type="evidence" value="ECO:0007669"/>
    <property type="project" value="UniProtKB-SubCell"/>
</dbReference>
<comment type="pathway">
    <text evidence="2">Protein modification; protein glycosylation.</text>
</comment>
<evidence type="ECO:0000313" key="16">
    <source>
        <dbReference type="Proteomes" id="UP000807504"/>
    </source>
</evidence>
<keyword evidence="16" id="KW-1185">Reference proteome</keyword>
<comment type="similarity">
    <text evidence="3">Belongs to the ALG10 glucosyltransferase family.</text>
</comment>